<feature type="domain" description="PPM-type phosphatase" evidence="1">
    <location>
        <begin position="9"/>
        <end position="199"/>
    </location>
</feature>
<organism evidence="2 3">
    <name type="scientific">Alkalicoccus urumqiensis</name>
    <name type="common">Bacillus urumqiensis</name>
    <dbReference type="NCBI Taxonomy" id="1548213"/>
    <lineage>
        <taxon>Bacteria</taxon>
        <taxon>Bacillati</taxon>
        <taxon>Bacillota</taxon>
        <taxon>Bacilli</taxon>
        <taxon>Bacillales</taxon>
        <taxon>Bacillaceae</taxon>
        <taxon>Alkalicoccus</taxon>
    </lineage>
</organism>
<dbReference type="RefSeq" id="WP_105958575.1">
    <property type="nucleotide sequence ID" value="NZ_PVNS01000005.1"/>
</dbReference>
<evidence type="ECO:0000313" key="3">
    <source>
        <dbReference type="Proteomes" id="UP000243650"/>
    </source>
</evidence>
<dbReference type="SUPFAM" id="SSF81606">
    <property type="entry name" value="PP2C-like"/>
    <property type="match status" value="1"/>
</dbReference>
<dbReference type="InterPro" id="IPR036457">
    <property type="entry name" value="PPM-type-like_dom_sf"/>
</dbReference>
<dbReference type="InterPro" id="IPR039248">
    <property type="entry name" value="Ptase_RsbX"/>
</dbReference>
<dbReference type="Proteomes" id="UP000243650">
    <property type="component" value="Unassembled WGS sequence"/>
</dbReference>
<name>A0A2P6MHY0_ALKUR</name>
<reference evidence="2 3" key="1">
    <citation type="submission" date="2018-03" db="EMBL/GenBank/DDBJ databases">
        <title>Bacillus urumqiensis sp. nov., a moderately haloalkaliphilic bacterium isolated from a salt lake.</title>
        <authorList>
            <person name="Zhao B."/>
            <person name="Liao Z."/>
        </authorList>
    </citation>
    <scope>NUCLEOTIDE SEQUENCE [LARGE SCALE GENOMIC DNA]</scope>
    <source>
        <strain evidence="2 3">BZ-SZ-XJ18</strain>
    </source>
</reference>
<gene>
    <name evidence="2" type="ORF">C6I21_06180</name>
</gene>
<keyword evidence="3" id="KW-1185">Reference proteome</keyword>
<protein>
    <recommendedName>
        <fullName evidence="1">PPM-type phosphatase domain-containing protein</fullName>
    </recommendedName>
</protein>
<accession>A0A2P6MHY0</accession>
<dbReference type="EMBL" id="PVNS01000005">
    <property type="protein sequence ID" value="PRO65891.1"/>
    <property type="molecule type" value="Genomic_DNA"/>
</dbReference>
<dbReference type="PANTHER" id="PTHR35801">
    <property type="entry name" value="PHOSPHOSERINE PHOSPHATASE RSBX"/>
    <property type="match status" value="1"/>
</dbReference>
<dbReference type="AlphaFoldDB" id="A0A2P6MHY0"/>
<dbReference type="OrthoDB" id="1090916at2"/>
<proteinExistence type="predicted"/>
<dbReference type="PANTHER" id="PTHR35801:SF1">
    <property type="entry name" value="PHOSPHOSERINE PHOSPHATASE RSBX"/>
    <property type="match status" value="1"/>
</dbReference>
<dbReference type="Pfam" id="PF07228">
    <property type="entry name" value="SpoIIE"/>
    <property type="match status" value="1"/>
</dbReference>
<dbReference type="SMART" id="SM00331">
    <property type="entry name" value="PP2C_SIG"/>
    <property type="match status" value="1"/>
</dbReference>
<dbReference type="InterPro" id="IPR001932">
    <property type="entry name" value="PPM-type_phosphatase-like_dom"/>
</dbReference>
<evidence type="ECO:0000259" key="1">
    <source>
        <dbReference type="SMART" id="SM00331"/>
    </source>
</evidence>
<evidence type="ECO:0000313" key="2">
    <source>
        <dbReference type="EMBL" id="PRO65891.1"/>
    </source>
</evidence>
<dbReference type="Gene3D" id="3.60.40.10">
    <property type="entry name" value="PPM-type phosphatase domain"/>
    <property type="match status" value="1"/>
</dbReference>
<sequence length="214" mass="24134">MMEHLHLGKADVSVFHTAKGGNWCSGDDYFATAENGSITCAMADGLGSGEEAMEAASIAMTLVKEEASLPLEQLFHRINDAMSGTRGAVVSILRIYPEEEQCEYMNVGNITLHLHYPDGNVVRPVPKRGYLSGRPQRPVRQNWEFPKNTYFSMYSDGFAKNPLHRQLFSIHESPEEIMLRISREINHIDDDATFMVGRLVLSSKEKEEQDQEQQ</sequence>
<comment type="caution">
    <text evidence="2">The sequence shown here is derived from an EMBL/GenBank/DDBJ whole genome shotgun (WGS) entry which is preliminary data.</text>
</comment>